<dbReference type="InterPro" id="IPR006442">
    <property type="entry name" value="Antitoxin_Phd/YefM"/>
</dbReference>
<dbReference type="Gene3D" id="3.40.1620.10">
    <property type="entry name" value="YefM-like domain"/>
    <property type="match status" value="1"/>
</dbReference>
<evidence type="ECO:0000256" key="1">
    <source>
        <dbReference type="ARBA" id="ARBA00009981"/>
    </source>
</evidence>
<dbReference type="Pfam" id="PF02604">
    <property type="entry name" value="PhdYeFM_antitox"/>
    <property type="match status" value="1"/>
</dbReference>
<organism evidence="3 4">
    <name type="scientific">Candidatus Accumulibacter adjunctus</name>
    <dbReference type="NCBI Taxonomy" id="1454001"/>
    <lineage>
        <taxon>Bacteria</taxon>
        <taxon>Pseudomonadati</taxon>
        <taxon>Pseudomonadota</taxon>
        <taxon>Betaproteobacteria</taxon>
        <taxon>Candidatus Accumulibacter</taxon>
    </lineage>
</organism>
<dbReference type="AlphaFoldDB" id="A0A011MG73"/>
<accession>A0A011MG73</accession>
<comment type="function">
    <text evidence="2">Antitoxin component of a type II toxin-antitoxin (TA) system.</text>
</comment>
<comment type="caution">
    <text evidence="3">The sequence shown here is derived from an EMBL/GenBank/DDBJ whole genome shotgun (WGS) entry which is preliminary data.</text>
</comment>
<evidence type="ECO:0000313" key="4">
    <source>
        <dbReference type="Proteomes" id="UP000020218"/>
    </source>
</evidence>
<dbReference type="SUPFAM" id="SSF143120">
    <property type="entry name" value="YefM-like"/>
    <property type="match status" value="1"/>
</dbReference>
<reference evidence="3" key="1">
    <citation type="submission" date="2014-02" db="EMBL/GenBank/DDBJ databases">
        <title>Expanding our view of genomic diversity in Candidatus Accumulibacter clades.</title>
        <authorList>
            <person name="Skennerton C.T."/>
            <person name="Barr J.J."/>
            <person name="Slater F.R."/>
            <person name="Bond P.L."/>
            <person name="Tyson G.W."/>
        </authorList>
    </citation>
    <scope>NUCLEOTIDE SEQUENCE [LARGE SCALE GENOMIC DNA]</scope>
</reference>
<name>A0A011MG73_9PROT</name>
<dbReference type="Proteomes" id="UP000020218">
    <property type="component" value="Unassembled WGS sequence"/>
</dbReference>
<dbReference type="STRING" id="1454001.AW08_00675"/>
<dbReference type="NCBIfam" id="TIGR01552">
    <property type="entry name" value="phd_fam"/>
    <property type="match status" value="1"/>
</dbReference>
<evidence type="ECO:0000313" key="3">
    <source>
        <dbReference type="EMBL" id="EXI68853.1"/>
    </source>
</evidence>
<protein>
    <recommendedName>
        <fullName evidence="2">Antitoxin</fullName>
    </recommendedName>
</protein>
<dbReference type="InterPro" id="IPR036165">
    <property type="entry name" value="YefM-like_sf"/>
</dbReference>
<evidence type="ECO:0000256" key="2">
    <source>
        <dbReference type="RuleBase" id="RU362080"/>
    </source>
</evidence>
<proteinExistence type="inferred from homology"/>
<comment type="similarity">
    <text evidence="1 2">Belongs to the phD/YefM antitoxin family.</text>
</comment>
<keyword evidence="4" id="KW-1185">Reference proteome</keyword>
<dbReference type="EMBL" id="JFAX01000003">
    <property type="protein sequence ID" value="EXI68853.1"/>
    <property type="molecule type" value="Genomic_DNA"/>
</dbReference>
<dbReference type="PATRIC" id="fig|1454001.3.peg.853"/>
<gene>
    <name evidence="3" type="ORF">AW08_00675</name>
</gene>
<sequence length="95" mass="10772">MLSGPVRRIGELSMREWALQDAKARLSEVVRLAMEHEPQEITLRGEPAVVVLSVEDCRHLAQPKQSFVELIRNSPLTDVDIDLSRDRAVTRDIDP</sequence>